<evidence type="ECO:0000256" key="1">
    <source>
        <dbReference type="SAM" id="Phobius"/>
    </source>
</evidence>
<dbReference type="RefSeq" id="WP_260794245.1">
    <property type="nucleotide sequence ID" value="NZ_CP093313.1"/>
</dbReference>
<dbReference type="Proteomes" id="UP001059380">
    <property type="component" value="Chromosome"/>
</dbReference>
<keyword evidence="3" id="KW-1185">Reference proteome</keyword>
<evidence type="ECO:0000313" key="3">
    <source>
        <dbReference type="Proteomes" id="UP001059380"/>
    </source>
</evidence>
<dbReference type="AlphaFoldDB" id="A0A9J7BPP0"/>
<gene>
    <name evidence="2" type="ORF">MOP44_02105</name>
</gene>
<reference evidence="2" key="1">
    <citation type="submission" date="2021-04" db="EMBL/GenBank/DDBJ databases">
        <title>Phylogenetic analysis of Acidobacteriaceae.</title>
        <authorList>
            <person name="Qiu L."/>
            <person name="Zhang Q."/>
        </authorList>
    </citation>
    <scope>NUCLEOTIDE SEQUENCE</scope>
    <source>
        <strain evidence="2">DSM 25168</strain>
    </source>
</reference>
<keyword evidence="1" id="KW-0472">Membrane</keyword>
<feature type="transmembrane region" description="Helical" evidence="1">
    <location>
        <begin position="44"/>
        <end position="64"/>
    </location>
</feature>
<keyword evidence="1" id="KW-0812">Transmembrane</keyword>
<accession>A0A9J7BPP0</accession>
<keyword evidence="1" id="KW-1133">Transmembrane helix</keyword>
<proteinExistence type="predicted"/>
<sequence length="76" mass="8464">MTPLNSHDDRLSLFRAIGYTAVYASLMFFGFLQLNSALQTPDSYFLFSGPLILTVGVIGVFSGLRQVRPVDHRNGR</sequence>
<evidence type="ECO:0000313" key="2">
    <source>
        <dbReference type="EMBL" id="UWZ84739.1"/>
    </source>
</evidence>
<name>A0A9J7BPP0_9BACT</name>
<organism evidence="2 3">
    <name type="scientific">Occallatibacter riparius</name>
    <dbReference type="NCBI Taxonomy" id="1002689"/>
    <lineage>
        <taxon>Bacteria</taxon>
        <taxon>Pseudomonadati</taxon>
        <taxon>Acidobacteriota</taxon>
        <taxon>Terriglobia</taxon>
        <taxon>Terriglobales</taxon>
        <taxon>Acidobacteriaceae</taxon>
        <taxon>Occallatibacter</taxon>
    </lineage>
</organism>
<dbReference type="KEGG" id="orp:MOP44_02105"/>
<feature type="transmembrane region" description="Helical" evidence="1">
    <location>
        <begin position="12"/>
        <end position="32"/>
    </location>
</feature>
<dbReference type="EMBL" id="CP093313">
    <property type="protein sequence ID" value="UWZ84739.1"/>
    <property type="molecule type" value="Genomic_DNA"/>
</dbReference>
<protein>
    <submittedName>
        <fullName evidence="2">Uncharacterized protein</fullName>
    </submittedName>
</protein>